<gene>
    <name evidence="1" type="ORF">K1T71_003122</name>
</gene>
<accession>A0ACC1DAZ1</accession>
<evidence type="ECO:0000313" key="2">
    <source>
        <dbReference type="Proteomes" id="UP000824533"/>
    </source>
</evidence>
<sequence>MKSQIFFLRFLLFITFTLIIVSTSTAENVKKSVEDNRDDNGETNEETKDESLDIPVEHEPTNITCTRRQGGKMHEIRNANAKEFPFMAALMSQQNDFLCSGSVVSNGLILTTAHCTEQPLSYVLLNATKDKRDETTAALHVIKTEKFPTYTGGDSVKDVALIYTEKHNSSIASKIRISNISKPNDISDVEVLGFGLNADVGQTKDLQYVGLEKRYQYEYREYTRGDILSTYIDCIDTKVLTCFKDSGGPVIFDNELVGIVIKGQEECSREMTSKFAGNKKMADILPAYSFKAWLDEKIKKNEEVQPVALVSYPSDPVRMRHKHKMTSSYSSRAFSIPINIYNIASMCLIVLIFH</sequence>
<keyword evidence="2" id="KW-1185">Reference proteome</keyword>
<organism evidence="1 2">
    <name type="scientific">Dendrolimus kikuchii</name>
    <dbReference type="NCBI Taxonomy" id="765133"/>
    <lineage>
        <taxon>Eukaryota</taxon>
        <taxon>Metazoa</taxon>
        <taxon>Ecdysozoa</taxon>
        <taxon>Arthropoda</taxon>
        <taxon>Hexapoda</taxon>
        <taxon>Insecta</taxon>
        <taxon>Pterygota</taxon>
        <taxon>Neoptera</taxon>
        <taxon>Endopterygota</taxon>
        <taxon>Lepidoptera</taxon>
        <taxon>Glossata</taxon>
        <taxon>Ditrysia</taxon>
        <taxon>Bombycoidea</taxon>
        <taxon>Lasiocampidae</taxon>
        <taxon>Dendrolimus</taxon>
    </lineage>
</organism>
<proteinExistence type="predicted"/>
<comment type="caution">
    <text evidence="1">The sequence shown here is derived from an EMBL/GenBank/DDBJ whole genome shotgun (WGS) entry which is preliminary data.</text>
</comment>
<dbReference type="EMBL" id="CM034391">
    <property type="protein sequence ID" value="KAJ0181037.1"/>
    <property type="molecule type" value="Genomic_DNA"/>
</dbReference>
<dbReference type="Proteomes" id="UP000824533">
    <property type="component" value="Linkage Group LG05"/>
</dbReference>
<evidence type="ECO:0000313" key="1">
    <source>
        <dbReference type="EMBL" id="KAJ0181037.1"/>
    </source>
</evidence>
<protein>
    <submittedName>
        <fullName evidence="1">Uncharacterized protein</fullName>
    </submittedName>
</protein>
<reference evidence="1 2" key="1">
    <citation type="journal article" date="2021" name="Front. Genet.">
        <title>Chromosome-Level Genome Assembly Reveals Significant Gene Expansion in the Toll and IMD Signaling Pathways of Dendrolimus kikuchii.</title>
        <authorList>
            <person name="Zhou J."/>
            <person name="Wu P."/>
            <person name="Xiong Z."/>
            <person name="Liu N."/>
            <person name="Zhao N."/>
            <person name="Ji M."/>
            <person name="Qiu Y."/>
            <person name="Yang B."/>
        </authorList>
    </citation>
    <scope>NUCLEOTIDE SEQUENCE [LARGE SCALE GENOMIC DNA]</scope>
    <source>
        <strain evidence="1">Ann1</strain>
    </source>
</reference>
<name>A0ACC1DAZ1_9NEOP</name>